<evidence type="ECO:0000313" key="5">
    <source>
        <dbReference type="Proteomes" id="UP000823910"/>
    </source>
</evidence>
<dbReference type="GO" id="GO:0030170">
    <property type="term" value="F:pyridoxal phosphate binding"/>
    <property type="evidence" value="ECO:0007669"/>
    <property type="project" value="InterPro"/>
</dbReference>
<evidence type="ECO:0000256" key="2">
    <source>
        <dbReference type="ARBA" id="ARBA00022898"/>
    </source>
</evidence>
<evidence type="ECO:0000313" key="4">
    <source>
        <dbReference type="EMBL" id="HJC06946.1"/>
    </source>
</evidence>
<sequence>MEYEHGGDIYSRPVALDYSANINPLGLPEGVKKALLQGLEEGVFSVYPDSRCSGLRGALGAYYQVPADWILCGNGAADLIFGLAEALRPGRALLPAPTFLEYGKALERVGCRTDSMFLKEEEGFVPNMGEFCRRIESGAYDLVFFCNPNNPTGISVSREELLRAARACERAGTFLAVDECFLEFLEDGKERSLIPSLGDLPGVMVFGAFTKMYAMAGLRLGYCLCSEEALLEKMFRQRQPWAVSGPAQAAGTAALQEKEYRRKSRRLIGREREYLAGALKGLGFRVYPSQANYLFFKDEGKRPERWLYEALLSRGILIRSCGNYPGLDGSFYRICVKGREENERLIREIGRLGAE</sequence>
<accession>A0A9D2N2I7</accession>
<dbReference type="PANTHER" id="PTHR42885:SF1">
    <property type="entry name" value="THREONINE-PHOSPHATE DECARBOXYLASE"/>
    <property type="match status" value="1"/>
</dbReference>
<gene>
    <name evidence="4" type="ORF">H9704_12485</name>
</gene>
<reference evidence="4" key="1">
    <citation type="journal article" date="2021" name="PeerJ">
        <title>Extensive microbial diversity within the chicken gut microbiome revealed by metagenomics and culture.</title>
        <authorList>
            <person name="Gilroy R."/>
            <person name="Ravi A."/>
            <person name="Getino M."/>
            <person name="Pursley I."/>
            <person name="Horton D.L."/>
            <person name="Alikhan N.F."/>
            <person name="Baker D."/>
            <person name="Gharbi K."/>
            <person name="Hall N."/>
            <person name="Watson M."/>
            <person name="Adriaenssens E.M."/>
            <person name="Foster-Nyarko E."/>
            <person name="Jarju S."/>
            <person name="Secka A."/>
            <person name="Antonio M."/>
            <person name="Oren A."/>
            <person name="Chaudhuri R.R."/>
            <person name="La Ragione R."/>
            <person name="Hildebrand F."/>
            <person name="Pallen M.J."/>
        </authorList>
    </citation>
    <scope>NUCLEOTIDE SEQUENCE</scope>
    <source>
        <strain evidence="4">CHK180-15479</strain>
    </source>
</reference>
<dbReference type="SUPFAM" id="SSF53383">
    <property type="entry name" value="PLP-dependent transferases"/>
    <property type="match status" value="1"/>
</dbReference>
<evidence type="ECO:0000259" key="3">
    <source>
        <dbReference type="Pfam" id="PF00155"/>
    </source>
</evidence>
<organism evidence="4 5">
    <name type="scientific">Candidatus Enterocloster excrementipullorum</name>
    <dbReference type="NCBI Taxonomy" id="2838559"/>
    <lineage>
        <taxon>Bacteria</taxon>
        <taxon>Bacillati</taxon>
        <taxon>Bacillota</taxon>
        <taxon>Clostridia</taxon>
        <taxon>Lachnospirales</taxon>
        <taxon>Lachnospiraceae</taxon>
        <taxon>Enterocloster</taxon>
    </lineage>
</organism>
<comment type="cofactor">
    <cofactor evidence="1">
        <name>pyridoxal 5'-phosphate</name>
        <dbReference type="ChEBI" id="CHEBI:597326"/>
    </cofactor>
</comment>
<dbReference type="Gene3D" id="3.90.1150.10">
    <property type="entry name" value="Aspartate Aminotransferase, domain 1"/>
    <property type="match status" value="1"/>
</dbReference>
<dbReference type="Proteomes" id="UP000823910">
    <property type="component" value="Unassembled WGS sequence"/>
</dbReference>
<protein>
    <submittedName>
        <fullName evidence="4">Aminotransferase class I/II-fold pyridoxal phosphate-dependent enzyme</fullName>
    </submittedName>
</protein>
<proteinExistence type="predicted"/>
<reference evidence="4" key="2">
    <citation type="submission" date="2021-04" db="EMBL/GenBank/DDBJ databases">
        <authorList>
            <person name="Gilroy R."/>
        </authorList>
    </citation>
    <scope>NUCLEOTIDE SEQUENCE</scope>
    <source>
        <strain evidence="4">CHK180-15479</strain>
    </source>
</reference>
<keyword evidence="4" id="KW-0808">Transferase</keyword>
<dbReference type="Pfam" id="PF00155">
    <property type="entry name" value="Aminotran_1_2"/>
    <property type="match status" value="1"/>
</dbReference>
<feature type="domain" description="Aminotransferase class I/classII large" evidence="3">
    <location>
        <begin position="18"/>
        <end position="349"/>
    </location>
</feature>
<keyword evidence="4" id="KW-0032">Aminotransferase</keyword>
<dbReference type="PANTHER" id="PTHR42885">
    <property type="entry name" value="HISTIDINOL-PHOSPHATE AMINOTRANSFERASE-RELATED"/>
    <property type="match status" value="1"/>
</dbReference>
<dbReference type="Gene3D" id="3.40.640.10">
    <property type="entry name" value="Type I PLP-dependent aspartate aminotransferase-like (Major domain)"/>
    <property type="match status" value="1"/>
</dbReference>
<dbReference type="AlphaFoldDB" id="A0A9D2N2I7"/>
<dbReference type="InterPro" id="IPR015422">
    <property type="entry name" value="PyrdxlP-dep_Trfase_small"/>
</dbReference>
<dbReference type="InterPro" id="IPR015421">
    <property type="entry name" value="PyrdxlP-dep_Trfase_major"/>
</dbReference>
<dbReference type="GO" id="GO:0008483">
    <property type="term" value="F:transaminase activity"/>
    <property type="evidence" value="ECO:0007669"/>
    <property type="project" value="UniProtKB-KW"/>
</dbReference>
<name>A0A9D2N2I7_9FIRM</name>
<dbReference type="EMBL" id="DWWT01000065">
    <property type="protein sequence ID" value="HJC06946.1"/>
    <property type="molecule type" value="Genomic_DNA"/>
</dbReference>
<dbReference type="CDD" id="cd00609">
    <property type="entry name" value="AAT_like"/>
    <property type="match status" value="1"/>
</dbReference>
<comment type="caution">
    <text evidence="4">The sequence shown here is derived from an EMBL/GenBank/DDBJ whole genome shotgun (WGS) entry which is preliminary data.</text>
</comment>
<dbReference type="InterPro" id="IPR004839">
    <property type="entry name" value="Aminotransferase_I/II_large"/>
</dbReference>
<evidence type="ECO:0000256" key="1">
    <source>
        <dbReference type="ARBA" id="ARBA00001933"/>
    </source>
</evidence>
<keyword evidence="2" id="KW-0663">Pyridoxal phosphate</keyword>
<dbReference type="InterPro" id="IPR015424">
    <property type="entry name" value="PyrdxlP-dep_Trfase"/>
</dbReference>